<organism evidence="8 9">
    <name type="scientific">Pleurodeles waltl</name>
    <name type="common">Iberian ribbed newt</name>
    <dbReference type="NCBI Taxonomy" id="8319"/>
    <lineage>
        <taxon>Eukaryota</taxon>
        <taxon>Metazoa</taxon>
        <taxon>Chordata</taxon>
        <taxon>Craniata</taxon>
        <taxon>Vertebrata</taxon>
        <taxon>Euteleostomi</taxon>
        <taxon>Amphibia</taxon>
        <taxon>Batrachia</taxon>
        <taxon>Caudata</taxon>
        <taxon>Salamandroidea</taxon>
        <taxon>Salamandridae</taxon>
        <taxon>Pleurodelinae</taxon>
        <taxon>Pleurodeles</taxon>
    </lineage>
</organism>
<dbReference type="SUPFAM" id="SSF50876">
    <property type="entry name" value="Avidin/streptavidin"/>
    <property type="match status" value="1"/>
</dbReference>
<evidence type="ECO:0000313" key="9">
    <source>
        <dbReference type="Proteomes" id="UP001066276"/>
    </source>
</evidence>
<dbReference type="EMBL" id="JANPWB010000011">
    <property type="protein sequence ID" value="KAJ1130105.1"/>
    <property type="molecule type" value="Genomic_DNA"/>
</dbReference>
<evidence type="ECO:0000256" key="2">
    <source>
        <dbReference type="ARBA" id="ARBA00006297"/>
    </source>
</evidence>
<dbReference type="InterPro" id="IPR005469">
    <property type="entry name" value="Avidin"/>
</dbReference>
<keyword evidence="3" id="KW-0964">Secreted</keyword>
<evidence type="ECO:0000256" key="4">
    <source>
        <dbReference type="ARBA" id="ARBA00022729"/>
    </source>
</evidence>
<evidence type="ECO:0000313" key="8">
    <source>
        <dbReference type="EMBL" id="KAJ1130105.1"/>
    </source>
</evidence>
<gene>
    <name evidence="8" type="ORF">NDU88_008461</name>
</gene>
<evidence type="ECO:0000256" key="5">
    <source>
        <dbReference type="ARBA" id="ARBA00023267"/>
    </source>
</evidence>
<evidence type="ECO:0000256" key="7">
    <source>
        <dbReference type="SAM" id="SignalP"/>
    </source>
</evidence>
<keyword evidence="5" id="KW-0092">Biotin</keyword>
<dbReference type="InterPro" id="IPR051764">
    <property type="entry name" value="Avidin/Streptavidin-rel"/>
</dbReference>
<dbReference type="PROSITE" id="PS51326">
    <property type="entry name" value="AVIDIN_2"/>
    <property type="match status" value="1"/>
</dbReference>
<accession>A0AAV7PSZ6</accession>
<dbReference type="PANTHER" id="PTHR34399:SF5">
    <property type="entry name" value="AVIDIN"/>
    <property type="match status" value="1"/>
</dbReference>
<dbReference type="PRINTS" id="PR00709">
    <property type="entry name" value="AVIDIN"/>
</dbReference>
<feature type="disulfide bond" evidence="6">
    <location>
        <begin position="25"/>
        <end position="101"/>
    </location>
</feature>
<dbReference type="GO" id="GO:0009374">
    <property type="term" value="F:biotin binding"/>
    <property type="evidence" value="ECO:0007669"/>
    <property type="project" value="InterPro"/>
</dbReference>
<keyword evidence="4 7" id="KW-0732">Signal</keyword>
<comment type="similarity">
    <text evidence="2">Belongs to the avidin/streptavidin family.</text>
</comment>
<feature type="signal peptide" evidence="7">
    <location>
        <begin position="1"/>
        <end position="22"/>
    </location>
</feature>
<dbReference type="PANTHER" id="PTHR34399">
    <property type="entry name" value="AVIDIN-RELATED"/>
    <property type="match status" value="1"/>
</dbReference>
<dbReference type="InterPro" id="IPR005468">
    <property type="entry name" value="Avidin/str"/>
</dbReference>
<dbReference type="AlphaFoldDB" id="A0AAV7PSZ6"/>
<proteinExistence type="inferred from homology"/>
<evidence type="ECO:0008006" key="10">
    <source>
        <dbReference type="Google" id="ProtNLM"/>
    </source>
</evidence>
<comment type="subcellular location">
    <subcellularLocation>
        <location evidence="1">Secreted</location>
    </subcellularLocation>
</comment>
<dbReference type="Proteomes" id="UP001066276">
    <property type="component" value="Chromosome 7"/>
</dbReference>
<dbReference type="GO" id="GO:0005576">
    <property type="term" value="C:extracellular region"/>
    <property type="evidence" value="ECO:0007669"/>
    <property type="project" value="UniProtKB-SubCell"/>
</dbReference>
<evidence type="ECO:0000256" key="6">
    <source>
        <dbReference type="PIRSR" id="PIRSR605468-51"/>
    </source>
</evidence>
<comment type="caution">
    <text evidence="8">The sequence shown here is derived from an EMBL/GenBank/DDBJ whole genome shotgun (WGS) entry which is preliminary data.</text>
</comment>
<evidence type="ECO:0000256" key="3">
    <source>
        <dbReference type="ARBA" id="ARBA00022525"/>
    </source>
</evidence>
<dbReference type="Gene3D" id="2.40.128.30">
    <property type="entry name" value="Avidin-like"/>
    <property type="match status" value="1"/>
</dbReference>
<protein>
    <recommendedName>
        <fullName evidence="10">Avidin-like</fullName>
    </recommendedName>
</protein>
<reference evidence="8" key="1">
    <citation type="journal article" date="2022" name="bioRxiv">
        <title>Sequencing and chromosome-scale assembly of the giantPleurodeles waltlgenome.</title>
        <authorList>
            <person name="Brown T."/>
            <person name="Elewa A."/>
            <person name="Iarovenko S."/>
            <person name="Subramanian E."/>
            <person name="Araus A.J."/>
            <person name="Petzold A."/>
            <person name="Susuki M."/>
            <person name="Suzuki K.-i.T."/>
            <person name="Hayashi T."/>
            <person name="Toyoda A."/>
            <person name="Oliveira C."/>
            <person name="Osipova E."/>
            <person name="Leigh N.D."/>
            <person name="Simon A."/>
            <person name="Yun M.H."/>
        </authorList>
    </citation>
    <scope>NUCLEOTIDE SEQUENCE</scope>
    <source>
        <strain evidence="8">20211129_DDA</strain>
        <tissue evidence="8">Liver</tissue>
    </source>
</reference>
<evidence type="ECO:0000256" key="1">
    <source>
        <dbReference type="ARBA" id="ARBA00004613"/>
    </source>
</evidence>
<feature type="chain" id="PRO_5043843522" description="Avidin-like" evidence="7">
    <location>
        <begin position="23"/>
        <end position="153"/>
    </location>
</feature>
<keyword evidence="6" id="KW-1015">Disulfide bond</keyword>
<dbReference type="InterPro" id="IPR036896">
    <property type="entry name" value="Avidin-like_sf"/>
</dbReference>
<name>A0AAV7PSZ6_PLEWA</name>
<keyword evidence="9" id="KW-1185">Reference proteome</keyword>
<sequence length="153" mass="16856">MMARLLVFSVFLVQLILCTSEARKCNVTGSWRNSLGSLLQISEDGLALQGCFHTAVELHKGAAGKSKVGKVTGIRNTGEDPTVAFSACWKEGAVTTWAGQCFCKSDPPVLKTMWLLRSPMSEEDHWKSTRVGEDVFHPVAKSWICDSDLDEHQ</sequence>
<dbReference type="Pfam" id="PF01382">
    <property type="entry name" value="Avidin"/>
    <property type="match status" value="1"/>
</dbReference>